<sequence>MIIRVWTCRLKSGAEKAFEKFALEDALPLLRRQDGCLNGFFGFDDSQPAKAVVVTVWRDLEALKGFTGENWREPFIHPNEAGLLAEKPRVEHYSLLGAL</sequence>
<dbReference type="SUPFAM" id="SSF54909">
    <property type="entry name" value="Dimeric alpha+beta barrel"/>
    <property type="match status" value="1"/>
</dbReference>
<organism evidence="2">
    <name type="scientific">Caldiarchaeum subterraneum</name>
    <dbReference type="NCBI Taxonomy" id="311458"/>
    <lineage>
        <taxon>Archaea</taxon>
        <taxon>Nitrososphaerota</taxon>
        <taxon>Candidatus Caldarchaeales</taxon>
        <taxon>Candidatus Caldarchaeaceae</taxon>
        <taxon>Candidatus Caldarchaeum</taxon>
    </lineage>
</organism>
<protein>
    <recommendedName>
        <fullName evidence="1">ABM domain-containing protein</fullName>
    </recommendedName>
</protein>
<dbReference type="InterPro" id="IPR007138">
    <property type="entry name" value="ABM_dom"/>
</dbReference>
<proteinExistence type="predicted"/>
<dbReference type="InterPro" id="IPR011008">
    <property type="entry name" value="Dimeric_a/b-barrel"/>
</dbReference>
<accession>A0A7J3VTY0</accession>
<evidence type="ECO:0000259" key="1">
    <source>
        <dbReference type="Pfam" id="PF03992"/>
    </source>
</evidence>
<dbReference type="Pfam" id="PF03992">
    <property type="entry name" value="ABM"/>
    <property type="match status" value="1"/>
</dbReference>
<gene>
    <name evidence="2" type="ORF">ENM31_02235</name>
</gene>
<evidence type="ECO:0000313" key="2">
    <source>
        <dbReference type="EMBL" id="HHM44103.1"/>
    </source>
</evidence>
<feature type="domain" description="ABM" evidence="1">
    <location>
        <begin position="1"/>
        <end position="67"/>
    </location>
</feature>
<comment type="caution">
    <text evidence="2">The sequence shown here is derived from an EMBL/GenBank/DDBJ whole genome shotgun (WGS) entry which is preliminary data.</text>
</comment>
<reference evidence="2" key="1">
    <citation type="journal article" date="2020" name="mSystems">
        <title>Genome- and Community-Level Interaction Insights into Carbon Utilization and Element Cycling Functions of Hydrothermarchaeota in Hydrothermal Sediment.</title>
        <authorList>
            <person name="Zhou Z."/>
            <person name="Liu Y."/>
            <person name="Xu W."/>
            <person name="Pan J."/>
            <person name="Luo Z.H."/>
            <person name="Li M."/>
        </authorList>
    </citation>
    <scope>NUCLEOTIDE SEQUENCE [LARGE SCALE GENOMIC DNA]</scope>
    <source>
        <strain evidence="2">SpSt-1074</strain>
    </source>
</reference>
<dbReference type="EMBL" id="DRXH01000076">
    <property type="protein sequence ID" value="HHM44103.1"/>
    <property type="molecule type" value="Genomic_DNA"/>
</dbReference>
<name>A0A7J3VTY0_CALS0</name>
<dbReference type="Gene3D" id="3.30.70.100">
    <property type="match status" value="1"/>
</dbReference>
<dbReference type="AlphaFoldDB" id="A0A7J3VTY0"/>